<keyword evidence="1" id="KW-0812">Transmembrane</keyword>
<evidence type="ECO:0000313" key="3">
    <source>
        <dbReference type="EMBL" id="MFK2904603.1"/>
    </source>
</evidence>
<gene>
    <name evidence="3" type="ORF">ISP17_11555</name>
</gene>
<sequence length="84" mass="9813">MIWTGLGLAGAALFSSRFLIQWLHSEKARQLVVPPIFWHLSFWGSVLQLLYALHIDKLPVMLSYAFLPFLYARNLWLLKRTALR</sequence>
<dbReference type="SMART" id="SM01259">
    <property type="entry name" value="LAB_N"/>
    <property type="match status" value="1"/>
</dbReference>
<keyword evidence="1" id="KW-0472">Membrane</keyword>
<keyword evidence="4" id="KW-1185">Reference proteome</keyword>
<name>A0ABW8JTX3_9GAMM</name>
<keyword evidence="1" id="KW-1133">Transmembrane helix</keyword>
<evidence type="ECO:0000313" key="4">
    <source>
        <dbReference type="Proteomes" id="UP001620460"/>
    </source>
</evidence>
<dbReference type="Pfam" id="PF07578">
    <property type="entry name" value="LAB_N"/>
    <property type="match status" value="1"/>
</dbReference>
<accession>A0ABW8JTX3</accession>
<reference evidence="3 4" key="1">
    <citation type="submission" date="2020-10" db="EMBL/GenBank/DDBJ databases">
        <title>Phylogeny of dyella-like bacteria.</title>
        <authorList>
            <person name="Fu J."/>
        </authorList>
    </citation>
    <scope>NUCLEOTIDE SEQUENCE [LARGE SCALE GENOMIC DNA]</scope>
    <source>
        <strain evidence="3 4">Gsoil3046</strain>
    </source>
</reference>
<feature type="transmembrane region" description="Helical" evidence="1">
    <location>
        <begin position="61"/>
        <end position="78"/>
    </location>
</feature>
<dbReference type="EMBL" id="JADIKM010000003">
    <property type="protein sequence ID" value="MFK2904603.1"/>
    <property type="molecule type" value="Genomic_DNA"/>
</dbReference>
<evidence type="ECO:0000259" key="2">
    <source>
        <dbReference type="SMART" id="SM01259"/>
    </source>
</evidence>
<comment type="caution">
    <text evidence="3">The sequence shown here is derived from an EMBL/GenBank/DDBJ whole genome shotgun (WGS) entry which is preliminary data.</text>
</comment>
<feature type="domain" description="Lipid A biosynthesis N-terminal" evidence="2">
    <location>
        <begin position="6"/>
        <end position="77"/>
    </location>
</feature>
<protein>
    <submittedName>
        <fullName evidence="3">Lipid-A-disaccharide synthase N-terminal domain-containing protein</fullName>
    </submittedName>
</protein>
<organism evidence="3 4">
    <name type="scientific">Dyella ginsengisoli</name>
    <dbReference type="NCBI Taxonomy" id="363848"/>
    <lineage>
        <taxon>Bacteria</taxon>
        <taxon>Pseudomonadati</taxon>
        <taxon>Pseudomonadota</taxon>
        <taxon>Gammaproteobacteria</taxon>
        <taxon>Lysobacterales</taxon>
        <taxon>Rhodanobacteraceae</taxon>
        <taxon>Dyella</taxon>
    </lineage>
</organism>
<feature type="transmembrane region" description="Helical" evidence="1">
    <location>
        <begin position="36"/>
        <end position="55"/>
    </location>
</feature>
<evidence type="ECO:0000256" key="1">
    <source>
        <dbReference type="SAM" id="Phobius"/>
    </source>
</evidence>
<proteinExistence type="predicted"/>
<dbReference type="InterPro" id="IPR011499">
    <property type="entry name" value="Lipid_A_biosynth_N"/>
</dbReference>
<dbReference type="Proteomes" id="UP001620460">
    <property type="component" value="Unassembled WGS sequence"/>
</dbReference>